<evidence type="ECO:0000313" key="4">
    <source>
        <dbReference type="EMBL" id="MQS75185.1"/>
    </source>
</evidence>
<proteinExistence type="inferred from homology"/>
<dbReference type="Gene3D" id="2.160.10.10">
    <property type="entry name" value="Hexapeptide repeat proteins"/>
    <property type="match status" value="1"/>
</dbReference>
<dbReference type="Pfam" id="PF00132">
    <property type="entry name" value="Hexapep"/>
    <property type="match status" value="1"/>
</dbReference>
<dbReference type="SUPFAM" id="SSF51161">
    <property type="entry name" value="Trimeric LpxA-like enzymes"/>
    <property type="match status" value="1"/>
</dbReference>
<dbReference type="InterPro" id="IPR001451">
    <property type="entry name" value="Hexapep"/>
</dbReference>
<dbReference type="EMBL" id="VDFP01000002">
    <property type="protein sequence ID" value="MQS75185.1"/>
    <property type="molecule type" value="Genomic_DNA"/>
</dbReference>
<evidence type="ECO:0000313" key="5">
    <source>
        <dbReference type="EMBL" id="MQS97550.1"/>
    </source>
</evidence>
<dbReference type="AlphaFoldDB" id="A0A5P0ZX18"/>
<protein>
    <submittedName>
        <fullName evidence="5">Sugar O-acetyltransferase</fullName>
    </submittedName>
</protein>
<accession>A0A5P0ZX18</accession>
<sequence>MIDRIVEENSKIITKINQTYHSKNERRQLFSHLFGYQIPSTTDIKAPFNADLGCHTFVKDNVFINKDCFFIDLGGIWIDSNVKLGPRVNLITANHDENPSKRQNLITHAIHIKNNAWLGANVTVLPGVTIGENSIVGASSVVTKNVEPNSIVVGSPAKKIRQINFEK</sequence>
<dbReference type="Proteomes" id="UP000371423">
    <property type="component" value="Unassembled WGS sequence"/>
</dbReference>
<dbReference type="PROSITE" id="PS00101">
    <property type="entry name" value="HEXAPEP_TRANSFERASES"/>
    <property type="match status" value="1"/>
</dbReference>
<dbReference type="InterPro" id="IPR051159">
    <property type="entry name" value="Hexapeptide_acetyltransf"/>
</dbReference>
<reference evidence="6 7" key="1">
    <citation type="journal article" date="2019" name="Syst. Appl. Microbiol.">
        <title>Polyphasic characterization of two novel Lactobacillus spp. isolated from blown salami packages: Description of Lactobacillus halodurans sp. nov. and Lactobacillus salsicarnum sp. nov.</title>
        <authorList>
            <person name="Schuster J.A."/>
            <person name="Klingl A."/>
            <person name="Vogel R.F."/>
            <person name="Ehrmann M.A."/>
        </authorList>
    </citation>
    <scope>NUCLEOTIDE SEQUENCE [LARGE SCALE GENOMIC DNA]</scope>
    <source>
        <strain evidence="5 6">TMW 1.1920</strain>
        <strain evidence="4 7">TMW 1.2172</strain>
    </source>
</reference>
<dbReference type="InterPro" id="IPR011004">
    <property type="entry name" value="Trimer_LpxA-like_sf"/>
</dbReference>
<keyword evidence="3" id="KW-0677">Repeat</keyword>
<dbReference type="InterPro" id="IPR018357">
    <property type="entry name" value="Hexapep_transf_CS"/>
</dbReference>
<name>A0A5P0ZX18_9LACO</name>
<keyword evidence="2 5" id="KW-0808">Transferase</keyword>
<dbReference type="GO" id="GO:0008374">
    <property type="term" value="F:O-acyltransferase activity"/>
    <property type="evidence" value="ECO:0007669"/>
    <property type="project" value="TreeGrafter"/>
</dbReference>
<gene>
    <name evidence="5" type="ORF">FHL05_06570</name>
    <name evidence="4" type="ORF">FHL06_02075</name>
</gene>
<evidence type="ECO:0000313" key="6">
    <source>
        <dbReference type="Proteomes" id="UP000371423"/>
    </source>
</evidence>
<comment type="similarity">
    <text evidence="1">Belongs to the transferase hexapeptide repeat family.</text>
</comment>
<dbReference type="Proteomes" id="UP000414364">
    <property type="component" value="Unassembled WGS sequence"/>
</dbReference>
<dbReference type="EMBL" id="VDFO01000021">
    <property type="protein sequence ID" value="MQS97550.1"/>
    <property type="molecule type" value="Genomic_DNA"/>
</dbReference>
<organism evidence="5 6">
    <name type="scientific">Companilactobacillus halodurans</name>
    <dbReference type="NCBI Taxonomy" id="2584183"/>
    <lineage>
        <taxon>Bacteria</taxon>
        <taxon>Bacillati</taxon>
        <taxon>Bacillota</taxon>
        <taxon>Bacilli</taxon>
        <taxon>Lactobacillales</taxon>
        <taxon>Lactobacillaceae</taxon>
        <taxon>Companilactobacillus</taxon>
    </lineage>
</organism>
<evidence type="ECO:0000256" key="1">
    <source>
        <dbReference type="ARBA" id="ARBA00007274"/>
    </source>
</evidence>
<evidence type="ECO:0000256" key="3">
    <source>
        <dbReference type="ARBA" id="ARBA00022737"/>
    </source>
</evidence>
<dbReference type="PANTHER" id="PTHR23416:SF23">
    <property type="entry name" value="ACETYLTRANSFERASE C18B11.09C-RELATED"/>
    <property type="match status" value="1"/>
</dbReference>
<comment type="caution">
    <text evidence="5">The sequence shown here is derived from an EMBL/GenBank/DDBJ whole genome shotgun (WGS) entry which is preliminary data.</text>
</comment>
<evidence type="ECO:0000313" key="7">
    <source>
        <dbReference type="Proteomes" id="UP000414364"/>
    </source>
</evidence>
<keyword evidence="6" id="KW-1185">Reference proteome</keyword>
<evidence type="ECO:0000256" key="2">
    <source>
        <dbReference type="ARBA" id="ARBA00022679"/>
    </source>
</evidence>
<dbReference type="PANTHER" id="PTHR23416">
    <property type="entry name" value="SIALIC ACID SYNTHASE-RELATED"/>
    <property type="match status" value="1"/>
</dbReference>